<evidence type="ECO:0000256" key="1">
    <source>
        <dbReference type="ARBA" id="ARBA00004123"/>
    </source>
</evidence>
<dbReference type="InterPro" id="IPR010997">
    <property type="entry name" value="HRDC-like_sf"/>
</dbReference>
<evidence type="ECO:0000256" key="5">
    <source>
        <dbReference type="ARBA" id="ARBA00022835"/>
    </source>
</evidence>
<dbReference type="EMBL" id="LR877148">
    <property type="protein sequence ID" value="CAD2214896.1"/>
    <property type="molecule type" value="Genomic_DNA"/>
</dbReference>
<feature type="compositionally biased region" description="Low complexity" evidence="9">
    <location>
        <begin position="614"/>
        <end position="625"/>
    </location>
</feature>
<evidence type="ECO:0000256" key="6">
    <source>
        <dbReference type="ARBA" id="ARBA00022839"/>
    </source>
</evidence>
<dbReference type="InterPro" id="IPR002562">
    <property type="entry name" value="3'-5'_exonuclease_dom"/>
</dbReference>
<keyword evidence="12" id="KW-1185">Reference proteome</keyword>
<name>A0A7G2C585_9TRYP</name>
<dbReference type="Pfam" id="PF00570">
    <property type="entry name" value="HRDC"/>
    <property type="match status" value="1"/>
</dbReference>
<dbReference type="GO" id="GO:0005730">
    <property type="term" value="C:nucleolus"/>
    <property type="evidence" value="ECO:0007669"/>
    <property type="project" value="TreeGrafter"/>
</dbReference>
<evidence type="ECO:0000256" key="9">
    <source>
        <dbReference type="SAM" id="MobiDB-lite"/>
    </source>
</evidence>
<keyword evidence="5" id="KW-0271">Exosome</keyword>
<evidence type="ECO:0000256" key="4">
    <source>
        <dbReference type="ARBA" id="ARBA00022801"/>
    </source>
</evidence>
<dbReference type="VEuPathDB" id="TriTrypDB:ADEAN_000234900"/>
<evidence type="ECO:0000256" key="3">
    <source>
        <dbReference type="ARBA" id="ARBA00022722"/>
    </source>
</evidence>
<dbReference type="GO" id="GO:0071036">
    <property type="term" value="P:nuclear polyadenylation-dependent snoRNA catabolic process"/>
    <property type="evidence" value="ECO:0007669"/>
    <property type="project" value="TreeGrafter"/>
</dbReference>
<comment type="similarity">
    <text evidence="8">Belongs to the exosome component 10/RRP6 family.</text>
</comment>
<evidence type="ECO:0000259" key="10">
    <source>
        <dbReference type="PROSITE" id="PS50967"/>
    </source>
</evidence>
<dbReference type="SUPFAM" id="SSF47819">
    <property type="entry name" value="HRDC-like"/>
    <property type="match status" value="1"/>
</dbReference>
<dbReference type="InterPro" id="IPR012337">
    <property type="entry name" value="RNaseH-like_sf"/>
</dbReference>
<protein>
    <submittedName>
        <fullName evidence="11">PMC2NT (NUC016) domain/3'-5' exonuclease/HRDC domain containing protein, putative</fullName>
    </submittedName>
</protein>
<evidence type="ECO:0000256" key="2">
    <source>
        <dbReference type="ARBA" id="ARBA00022552"/>
    </source>
</evidence>
<dbReference type="InterPro" id="IPR036397">
    <property type="entry name" value="RNaseH_sf"/>
</dbReference>
<dbReference type="GO" id="GO:0071051">
    <property type="term" value="P:poly(A)-dependent snoRNA 3'-end processing"/>
    <property type="evidence" value="ECO:0007669"/>
    <property type="project" value="TreeGrafter"/>
</dbReference>
<dbReference type="GO" id="GO:0000166">
    <property type="term" value="F:nucleotide binding"/>
    <property type="evidence" value="ECO:0007669"/>
    <property type="project" value="InterPro"/>
</dbReference>
<keyword evidence="3" id="KW-0540">Nuclease</keyword>
<keyword evidence="6 11" id="KW-0269">Exonuclease</keyword>
<dbReference type="PANTHER" id="PTHR12124:SF47">
    <property type="entry name" value="EXOSOME COMPONENT 10"/>
    <property type="match status" value="1"/>
</dbReference>
<dbReference type="Gene3D" id="1.10.150.80">
    <property type="entry name" value="HRDC domain"/>
    <property type="match status" value="1"/>
</dbReference>
<dbReference type="InterPro" id="IPR049559">
    <property type="entry name" value="Rrp6p-like_exo"/>
</dbReference>
<dbReference type="InterPro" id="IPR044876">
    <property type="entry name" value="HRDC_dom_sf"/>
</dbReference>
<dbReference type="GO" id="GO:0071044">
    <property type="term" value="P:histone mRNA catabolic process"/>
    <property type="evidence" value="ECO:0007669"/>
    <property type="project" value="TreeGrafter"/>
</dbReference>
<feature type="region of interest" description="Disordered" evidence="9">
    <location>
        <begin position="614"/>
        <end position="674"/>
    </location>
</feature>
<keyword evidence="7" id="KW-0539">Nucleus</keyword>
<dbReference type="GO" id="GO:0003727">
    <property type="term" value="F:single-stranded RNA binding"/>
    <property type="evidence" value="ECO:0007669"/>
    <property type="project" value="TreeGrafter"/>
</dbReference>
<dbReference type="SMART" id="SM00474">
    <property type="entry name" value="35EXOc"/>
    <property type="match status" value="1"/>
</dbReference>
<dbReference type="InterPro" id="IPR045092">
    <property type="entry name" value="Rrp6-like"/>
</dbReference>
<dbReference type="AlphaFoldDB" id="A0A7G2C585"/>
<dbReference type="GO" id="GO:0071040">
    <property type="term" value="P:nuclear polyadenylation-dependent antisense transcript catabolic process"/>
    <property type="evidence" value="ECO:0007669"/>
    <property type="project" value="TreeGrafter"/>
</dbReference>
<keyword evidence="4" id="KW-0378">Hydrolase</keyword>
<evidence type="ECO:0000256" key="8">
    <source>
        <dbReference type="ARBA" id="ARBA00043957"/>
    </source>
</evidence>
<reference evidence="11 12" key="1">
    <citation type="submission" date="2020-08" db="EMBL/GenBank/DDBJ databases">
        <authorList>
            <person name="Newling K."/>
            <person name="Davey J."/>
            <person name="Forrester S."/>
        </authorList>
    </citation>
    <scope>NUCLEOTIDE SEQUENCE [LARGE SCALE GENOMIC DNA]</scope>
    <source>
        <strain evidence="12">Crithidia deanei Carvalho (ATCC PRA-265)</strain>
    </source>
</reference>
<dbReference type="GO" id="GO:0000175">
    <property type="term" value="F:3'-5'-RNA exonuclease activity"/>
    <property type="evidence" value="ECO:0007669"/>
    <property type="project" value="InterPro"/>
</dbReference>
<dbReference type="SUPFAM" id="SSF53098">
    <property type="entry name" value="Ribonuclease H-like"/>
    <property type="match status" value="1"/>
</dbReference>
<accession>A0A7G2C585</accession>
<dbReference type="GO" id="GO:0071038">
    <property type="term" value="P:TRAMP-dependent tRNA surveillance pathway"/>
    <property type="evidence" value="ECO:0007669"/>
    <property type="project" value="TreeGrafter"/>
</dbReference>
<comment type="subcellular location">
    <subcellularLocation>
        <location evidence="1">Nucleus</location>
    </subcellularLocation>
</comment>
<dbReference type="GO" id="GO:0071037">
    <property type="term" value="P:nuclear polyadenylation-dependent snRNA catabolic process"/>
    <property type="evidence" value="ECO:0007669"/>
    <property type="project" value="TreeGrafter"/>
</dbReference>
<dbReference type="GO" id="GO:0071035">
    <property type="term" value="P:nuclear polyadenylation-dependent rRNA catabolic process"/>
    <property type="evidence" value="ECO:0007669"/>
    <property type="project" value="TreeGrafter"/>
</dbReference>
<dbReference type="PROSITE" id="PS50967">
    <property type="entry name" value="HRDC"/>
    <property type="match status" value="1"/>
</dbReference>
<gene>
    <name evidence="11" type="ORF">ADEAN_000234900</name>
</gene>
<sequence length="694" mass="77065">MVFSDLKEYSKAAGQFPTDDYDYHEAFPRFRNDVKEHSAFLIELMDSCGQLLPKSRQIKLKEEQVEKGGVPTLSVAQRASVMDAIDSLLENVDSVLDEIKGKKLTGDQQLAVSFGEELNYSKVTNTGEDAGVLRQGNVMRPQLTFDVPVDNSAEPFIPHYCDRNGKAHVGKPSVHPFEKEIKEFTFPEDQFIHKNDIPYVPLDSCPLRFINTVEGLSAAVEELLQATEIAVDLEHHDTYSYQGFTCLMQISTRTTDYIIDCIKLRSNMGLLAPVFLNGKILKVFHGAREDVRWLQKDFGLYLINFFDTSLALQALHMPYSLAFAVDHFCQIKLNKRFQTADWRVRPLPSEMVHYARQDTHYLLYIYDRLKSLLLNSEAKASVGNLLRHVYQESKLTSLDRYEKPINDSEQSYAVALGRSLGGLSNLQKRVARDIYNWRDSVARSVDDSPTAVLHLSSVLSIACKLPTTAREVLACASPVSAVLRKEVGKLVEIIPKAIEELGGEDAISGVGKERVNGPADGSGSSVKGFIRTVQSHRPMTGTLASIAVSVSPSLSTPALTDQVTWKDSTPSLWFNSLRALGKDNRARVAPQVSLPGADVLKESEERKKAAAKAAAEAAAGVQEAPKAFKRRRDSDDDDEEKPTVDNEEETEPPVNDEDAVVQSKKAKYSEENGAIAIRQVYGVGNNARKGKKKK</sequence>
<dbReference type="InterPro" id="IPR002121">
    <property type="entry name" value="HRDC_dom"/>
</dbReference>
<feature type="domain" description="HRDC" evidence="10">
    <location>
        <begin position="424"/>
        <end position="504"/>
    </location>
</feature>
<dbReference type="CDD" id="cd06147">
    <property type="entry name" value="Rrp6p_like_exo"/>
    <property type="match status" value="1"/>
</dbReference>
<feature type="compositionally biased region" description="Acidic residues" evidence="9">
    <location>
        <begin position="635"/>
        <end position="659"/>
    </location>
</feature>
<evidence type="ECO:0000313" key="12">
    <source>
        <dbReference type="Proteomes" id="UP000515908"/>
    </source>
</evidence>
<proteinExistence type="inferred from homology"/>
<organism evidence="11 12">
    <name type="scientific">Angomonas deanei</name>
    <dbReference type="NCBI Taxonomy" id="59799"/>
    <lineage>
        <taxon>Eukaryota</taxon>
        <taxon>Discoba</taxon>
        <taxon>Euglenozoa</taxon>
        <taxon>Kinetoplastea</taxon>
        <taxon>Metakinetoplastina</taxon>
        <taxon>Trypanosomatida</taxon>
        <taxon>Trypanosomatidae</taxon>
        <taxon>Strigomonadinae</taxon>
        <taxon>Angomonas</taxon>
    </lineage>
</organism>
<dbReference type="Gene3D" id="3.30.420.10">
    <property type="entry name" value="Ribonuclease H-like superfamily/Ribonuclease H"/>
    <property type="match status" value="1"/>
</dbReference>
<evidence type="ECO:0000313" key="11">
    <source>
        <dbReference type="EMBL" id="CAD2214896.1"/>
    </source>
</evidence>
<dbReference type="Pfam" id="PF08066">
    <property type="entry name" value="PMC2NT"/>
    <property type="match status" value="1"/>
</dbReference>
<dbReference type="Proteomes" id="UP000515908">
    <property type="component" value="Chromosome 04"/>
</dbReference>
<dbReference type="Pfam" id="PF01612">
    <property type="entry name" value="DNA_pol_A_exo1"/>
    <property type="match status" value="1"/>
</dbReference>
<dbReference type="FunFam" id="3.30.420.10:FF:000059">
    <property type="entry name" value="Exosome complex exonuclease Rrp6"/>
    <property type="match status" value="1"/>
</dbReference>
<dbReference type="GO" id="GO:0071039">
    <property type="term" value="P:nuclear polyadenylation-dependent CUT catabolic process"/>
    <property type="evidence" value="ECO:0007669"/>
    <property type="project" value="TreeGrafter"/>
</dbReference>
<dbReference type="FunFam" id="1.10.150.80:FF:000001">
    <property type="entry name" value="Putative exosome component 10"/>
    <property type="match status" value="1"/>
</dbReference>
<keyword evidence="2" id="KW-0698">rRNA processing</keyword>
<dbReference type="GO" id="GO:0000176">
    <property type="term" value="C:nuclear exosome (RNase complex)"/>
    <property type="evidence" value="ECO:0007669"/>
    <property type="project" value="InterPro"/>
</dbReference>
<dbReference type="InterPro" id="IPR012588">
    <property type="entry name" value="Exosome-assoc_fac_Rrp6_N"/>
</dbReference>
<dbReference type="PANTHER" id="PTHR12124">
    <property type="entry name" value="POLYMYOSITIS/SCLERODERMA AUTOANTIGEN-RELATED"/>
    <property type="match status" value="1"/>
</dbReference>
<dbReference type="GO" id="GO:0000467">
    <property type="term" value="P:exonucleolytic trimming to generate mature 3'-end of 5.8S rRNA from tricistronic rRNA transcript (SSU-rRNA, 5.8S rRNA, LSU-rRNA)"/>
    <property type="evidence" value="ECO:0007669"/>
    <property type="project" value="InterPro"/>
</dbReference>
<evidence type="ECO:0000256" key="7">
    <source>
        <dbReference type="ARBA" id="ARBA00023242"/>
    </source>
</evidence>